<proteinExistence type="inferred from homology"/>
<organism evidence="5 6">
    <name type="scientific">Adiantum capillus-veneris</name>
    <name type="common">Maidenhair fern</name>
    <dbReference type="NCBI Taxonomy" id="13818"/>
    <lineage>
        <taxon>Eukaryota</taxon>
        <taxon>Viridiplantae</taxon>
        <taxon>Streptophyta</taxon>
        <taxon>Embryophyta</taxon>
        <taxon>Tracheophyta</taxon>
        <taxon>Polypodiopsida</taxon>
        <taxon>Polypodiidae</taxon>
        <taxon>Polypodiales</taxon>
        <taxon>Pteridineae</taxon>
        <taxon>Pteridaceae</taxon>
        <taxon>Vittarioideae</taxon>
        <taxon>Adiantum</taxon>
    </lineage>
</organism>
<dbReference type="PANTHER" id="PTHR47058">
    <property type="entry name" value="REPLICATION PROTEIN A 14 KDA SUBUNIT A-RELATED"/>
    <property type="match status" value="1"/>
</dbReference>
<dbReference type="Pfam" id="PF08661">
    <property type="entry name" value="Rep_fac-A_3"/>
    <property type="match status" value="1"/>
</dbReference>
<dbReference type="GO" id="GO:0006310">
    <property type="term" value="P:DNA recombination"/>
    <property type="evidence" value="ECO:0007669"/>
    <property type="project" value="InterPro"/>
</dbReference>
<dbReference type="GO" id="GO:0006260">
    <property type="term" value="P:DNA replication"/>
    <property type="evidence" value="ECO:0007669"/>
    <property type="project" value="InterPro"/>
</dbReference>
<dbReference type="SUPFAM" id="SSF50249">
    <property type="entry name" value="Nucleic acid-binding proteins"/>
    <property type="match status" value="1"/>
</dbReference>
<comment type="similarity">
    <text evidence="2">Belongs to the replication factor A protein 3 family.</text>
</comment>
<dbReference type="GO" id="GO:0006281">
    <property type="term" value="P:DNA repair"/>
    <property type="evidence" value="ECO:0007669"/>
    <property type="project" value="InterPro"/>
</dbReference>
<accession>A0A9D4VG92</accession>
<name>A0A9D4VG92_ADICA</name>
<feature type="compositionally biased region" description="Basic and acidic residues" evidence="4">
    <location>
        <begin position="1"/>
        <end position="16"/>
    </location>
</feature>
<evidence type="ECO:0008006" key="7">
    <source>
        <dbReference type="Google" id="ProtNLM"/>
    </source>
</evidence>
<dbReference type="AlphaFoldDB" id="A0A9D4VG92"/>
<feature type="non-terminal residue" evidence="5">
    <location>
        <position position="1"/>
    </location>
</feature>
<dbReference type="GO" id="GO:0031981">
    <property type="term" value="C:nuclear lumen"/>
    <property type="evidence" value="ECO:0007669"/>
    <property type="project" value="UniProtKB-ARBA"/>
</dbReference>
<dbReference type="Proteomes" id="UP000886520">
    <property type="component" value="Chromosome 1"/>
</dbReference>
<dbReference type="GO" id="GO:0003677">
    <property type="term" value="F:DNA binding"/>
    <property type="evidence" value="ECO:0007669"/>
    <property type="project" value="InterPro"/>
</dbReference>
<evidence type="ECO:0000256" key="2">
    <source>
        <dbReference type="ARBA" id="ARBA00009761"/>
    </source>
</evidence>
<dbReference type="InterPro" id="IPR013970">
    <property type="entry name" value="Rfa2"/>
</dbReference>
<dbReference type="PANTHER" id="PTHR47058:SF3">
    <property type="entry name" value="REPLICATION PROTEIN A 14 KDA SUBUNIT A-RELATED"/>
    <property type="match status" value="1"/>
</dbReference>
<reference evidence="5" key="1">
    <citation type="submission" date="2021-01" db="EMBL/GenBank/DDBJ databases">
        <title>Adiantum capillus-veneris genome.</title>
        <authorList>
            <person name="Fang Y."/>
            <person name="Liao Q."/>
        </authorList>
    </citation>
    <scope>NUCLEOTIDE SEQUENCE</scope>
    <source>
        <strain evidence="5">H3</strain>
        <tissue evidence="5">Leaf</tissue>
    </source>
</reference>
<dbReference type="EMBL" id="JABFUD020000001">
    <property type="protein sequence ID" value="KAI5085071.1"/>
    <property type="molecule type" value="Genomic_DNA"/>
</dbReference>
<protein>
    <recommendedName>
        <fullName evidence="7">Replication protein A 14 kDa subunit</fullName>
    </recommendedName>
</protein>
<evidence type="ECO:0000256" key="4">
    <source>
        <dbReference type="SAM" id="MobiDB-lite"/>
    </source>
</evidence>
<evidence type="ECO:0000256" key="1">
    <source>
        <dbReference type="ARBA" id="ARBA00004123"/>
    </source>
</evidence>
<comment type="caution">
    <text evidence="5">The sequence shown here is derived from an EMBL/GenBank/DDBJ whole genome shotgun (WGS) entry which is preliminary data.</text>
</comment>
<feature type="region of interest" description="Disordered" evidence="4">
    <location>
        <begin position="1"/>
        <end position="25"/>
    </location>
</feature>
<gene>
    <name evidence="5" type="ORF">GOP47_0001240</name>
</gene>
<sequence length="130" mass="14359">GERKRERERERGREGGRQAGSAMDTSNPAALVNAELLKRYVGRRVRCVVKVVRAEGNSAFAGLTSDSMHISIKQASPISSLSQFVEVIGVVDSDRSLRAEICTNFGDNFDMASFNQLVQMANSDYQPLFM</sequence>
<dbReference type="InterPro" id="IPR012340">
    <property type="entry name" value="NA-bd_OB-fold"/>
</dbReference>
<dbReference type="Gene3D" id="2.40.50.140">
    <property type="entry name" value="Nucleic acid-binding proteins"/>
    <property type="match status" value="1"/>
</dbReference>
<evidence type="ECO:0000256" key="3">
    <source>
        <dbReference type="ARBA" id="ARBA00023242"/>
    </source>
</evidence>
<evidence type="ECO:0000313" key="6">
    <source>
        <dbReference type="Proteomes" id="UP000886520"/>
    </source>
</evidence>
<keyword evidence="3" id="KW-0539">Nucleus</keyword>
<evidence type="ECO:0000313" key="5">
    <source>
        <dbReference type="EMBL" id="KAI5085071.1"/>
    </source>
</evidence>
<keyword evidence="6" id="KW-1185">Reference proteome</keyword>
<comment type="subcellular location">
    <subcellularLocation>
        <location evidence="1">Nucleus</location>
    </subcellularLocation>
</comment>
<dbReference type="OrthoDB" id="188186at2759"/>